<evidence type="ECO:0000256" key="4">
    <source>
        <dbReference type="ARBA" id="ARBA00009461"/>
    </source>
</evidence>
<comment type="subcellular location">
    <subcellularLocation>
        <location evidence="3">Cytoplasm</location>
    </subcellularLocation>
    <subcellularLocation>
        <location evidence="2">Nucleus</location>
    </subcellularLocation>
</comment>
<feature type="compositionally biased region" description="Low complexity" evidence="8">
    <location>
        <begin position="86"/>
        <end position="99"/>
    </location>
</feature>
<evidence type="ECO:0000259" key="9">
    <source>
        <dbReference type="SMART" id="SM01312"/>
    </source>
</evidence>
<proteinExistence type="inferred from homology"/>
<evidence type="ECO:0000256" key="6">
    <source>
        <dbReference type="ARBA" id="ARBA00022490"/>
    </source>
</evidence>
<accession>A0AAX6MP66</accession>
<keyword evidence="11" id="KW-1185">Reference proteome</keyword>
<dbReference type="PANTHER" id="PTHR41391">
    <property type="entry name" value="RESTRICTION OF TELOMERE CAPPING PROTEIN 4"/>
    <property type="match status" value="1"/>
</dbReference>
<evidence type="ECO:0000256" key="5">
    <source>
        <dbReference type="ARBA" id="ARBA00015162"/>
    </source>
</evidence>
<feature type="compositionally biased region" description="Polar residues" evidence="8">
    <location>
        <begin position="30"/>
        <end position="41"/>
    </location>
</feature>
<name>A0AAX6MP66_9PEZI</name>
<feature type="compositionally biased region" description="Polar residues" evidence="8">
    <location>
        <begin position="223"/>
        <end position="232"/>
    </location>
</feature>
<comment type="function">
    <text evidence="1">May be involved in a process influencing telomere capping.</text>
</comment>
<comment type="similarity">
    <text evidence="4">Belongs to the RTC4 family.</text>
</comment>
<evidence type="ECO:0000313" key="10">
    <source>
        <dbReference type="EMBL" id="KAK6954284.1"/>
    </source>
</evidence>
<keyword evidence="6" id="KW-0963">Cytoplasm</keyword>
<feature type="domain" description="Restriction of telomere capping protein 4 C-terminal" evidence="9">
    <location>
        <begin position="405"/>
        <end position="522"/>
    </location>
</feature>
<dbReference type="EMBL" id="JBANMG010000004">
    <property type="protein sequence ID" value="KAK6954284.1"/>
    <property type="molecule type" value="Genomic_DNA"/>
</dbReference>
<dbReference type="Proteomes" id="UP001369815">
    <property type="component" value="Unassembled WGS sequence"/>
</dbReference>
<sequence>MNRSGNIREPESITAPPLSSDDEGEEDYRQQSQNTHSNSHGSDSDENDNRYKDIKPTTFTNSQGSRSRRVAGEKSKASFQPNDFMSSSQQDAPSSSAGSKRSAQDVTPEARNHFTNAYGFPKRKKPNSSRTYTSKLSQPKPSHGKSSQKSKPKSSAQLQRHSSKRSKQNEASPTPEDIRSTPRQGFRMPGSISPEKTKPSKPFFKPPSLPGSSPIRDSKKPTFKSSNLSSDESPPRSKFKTHNIDEESDEVVEAQSHLPPGRLRKLKGSKFKKRKSPQESVADELSQRPVFKLHALDEFDDLDDSDDKTFTTLESKGSDDETGDISIQSPAVTPRCPMCHEVVDAELLAKHSDHGRMNIKKQTAFCRLHKRRTALDSRSRKGYPTVNWKALDTRLDTYQDLLKEILEGTRRSYYREVLRENVEAGKNRTLLKTNDSLTPGYYGPRGLRAMTEYIMRTLSSVVRKRAVEDRLVSARGYTGYVQAVLVPELAVRLIMEDMGVTEEDARGIMLESIEVGELLYEDSGDVIAGISDEEEI</sequence>
<feature type="region of interest" description="Disordered" evidence="8">
    <location>
        <begin position="1"/>
        <end position="286"/>
    </location>
</feature>
<evidence type="ECO:0000256" key="1">
    <source>
        <dbReference type="ARBA" id="ARBA00002738"/>
    </source>
</evidence>
<feature type="compositionally biased region" description="Basic residues" evidence="8">
    <location>
        <begin position="142"/>
        <end position="152"/>
    </location>
</feature>
<evidence type="ECO:0000256" key="2">
    <source>
        <dbReference type="ARBA" id="ARBA00004123"/>
    </source>
</evidence>
<feature type="compositionally biased region" description="Basic and acidic residues" evidence="8">
    <location>
        <begin position="1"/>
        <end position="11"/>
    </location>
</feature>
<reference evidence="10 11" key="1">
    <citation type="journal article" date="2024" name="Front Chem Biol">
        <title>Unveiling the potential of Daldinia eschscholtzii MFLUCC 19-0629 through bioactivity and bioinformatics studies for enhanced sustainable agriculture production.</title>
        <authorList>
            <person name="Brooks S."/>
            <person name="Weaver J.A."/>
            <person name="Klomchit A."/>
            <person name="Alharthi S.A."/>
            <person name="Onlamun T."/>
            <person name="Nurani R."/>
            <person name="Vong T.K."/>
            <person name="Alberti F."/>
            <person name="Greco C."/>
        </authorList>
    </citation>
    <scope>NUCLEOTIDE SEQUENCE [LARGE SCALE GENOMIC DNA]</scope>
    <source>
        <strain evidence="10">MFLUCC 19-0629</strain>
    </source>
</reference>
<dbReference type="GO" id="GO:0005737">
    <property type="term" value="C:cytoplasm"/>
    <property type="evidence" value="ECO:0007669"/>
    <property type="project" value="UniProtKB-SubCell"/>
</dbReference>
<evidence type="ECO:0000313" key="11">
    <source>
        <dbReference type="Proteomes" id="UP001369815"/>
    </source>
</evidence>
<evidence type="ECO:0000256" key="3">
    <source>
        <dbReference type="ARBA" id="ARBA00004496"/>
    </source>
</evidence>
<evidence type="ECO:0000256" key="8">
    <source>
        <dbReference type="SAM" id="MobiDB-lite"/>
    </source>
</evidence>
<protein>
    <recommendedName>
        <fullName evidence="5">Restriction of telomere capping protein 4</fullName>
    </recommendedName>
</protein>
<dbReference type="Pfam" id="PF14474">
    <property type="entry name" value="RTC4"/>
    <property type="match status" value="1"/>
</dbReference>
<dbReference type="AlphaFoldDB" id="A0AAX6MP66"/>
<dbReference type="GO" id="GO:0005634">
    <property type="term" value="C:nucleus"/>
    <property type="evidence" value="ECO:0007669"/>
    <property type="project" value="UniProtKB-SubCell"/>
</dbReference>
<dbReference type="SMART" id="SM01312">
    <property type="entry name" value="RTC4"/>
    <property type="match status" value="1"/>
</dbReference>
<comment type="caution">
    <text evidence="10">The sequence shown here is derived from an EMBL/GenBank/DDBJ whole genome shotgun (WGS) entry which is preliminary data.</text>
</comment>
<keyword evidence="7" id="KW-0539">Nucleus</keyword>
<dbReference type="InterPro" id="IPR028094">
    <property type="entry name" value="RTC4_C"/>
</dbReference>
<dbReference type="InterPro" id="IPR039024">
    <property type="entry name" value="RTC4"/>
</dbReference>
<evidence type="ECO:0000256" key="7">
    <source>
        <dbReference type="ARBA" id="ARBA00023242"/>
    </source>
</evidence>
<feature type="region of interest" description="Disordered" evidence="8">
    <location>
        <begin position="307"/>
        <end position="331"/>
    </location>
</feature>
<feature type="compositionally biased region" description="Basic residues" evidence="8">
    <location>
        <begin position="262"/>
        <end position="275"/>
    </location>
</feature>
<dbReference type="PANTHER" id="PTHR41391:SF1">
    <property type="entry name" value="RESTRICTION OF TELOMERE CAPPING PROTEIN 4"/>
    <property type="match status" value="1"/>
</dbReference>
<organism evidence="10 11">
    <name type="scientific">Daldinia eschscholtzii</name>
    <dbReference type="NCBI Taxonomy" id="292717"/>
    <lineage>
        <taxon>Eukaryota</taxon>
        <taxon>Fungi</taxon>
        <taxon>Dikarya</taxon>
        <taxon>Ascomycota</taxon>
        <taxon>Pezizomycotina</taxon>
        <taxon>Sordariomycetes</taxon>
        <taxon>Xylariomycetidae</taxon>
        <taxon>Xylariales</taxon>
        <taxon>Hypoxylaceae</taxon>
        <taxon>Daldinia</taxon>
    </lineage>
</organism>
<gene>
    <name evidence="10" type="ORF">Daesc_004251</name>
</gene>